<evidence type="ECO:0000313" key="1">
    <source>
        <dbReference type="EMBL" id="GEK97463.1"/>
    </source>
</evidence>
<name>A0A511BCY7_9PROT</name>
<dbReference type="Gene3D" id="1.20.1600.10">
    <property type="entry name" value="Outer membrane efflux proteins (OEP)"/>
    <property type="match status" value="1"/>
</dbReference>
<gene>
    <name evidence="1" type="ORF">GKA01_26600</name>
</gene>
<accession>A0A511BCY7</accession>
<dbReference type="Proteomes" id="UP000321079">
    <property type="component" value="Unassembled WGS sequence"/>
</dbReference>
<protein>
    <submittedName>
        <fullName evidence="1">Uncharacterized protein</fullName>
    </submittedName>
</protein>
<reference evidence="1 2" key="1">
    <citation type="submission" date="2019-07" db="EMBL/GenBank/DDBJ databases">
        <title>Whole genome shotgun sequence of Gluconobacter kanchanaburiensis NBRC 103587.</title>
        <authorList>
            <person name="Hosoyama A."/>
            <person name="Uohara A."/>
            <person name="Ohji S."/>
            <person name="Ichikawa N."/>
        </authorList>
    </citation>
    <scope>NUCLEOTIDE SEQUENCE [LARGE SCALE GENOMIC DNA]</scope>
    <source>
        <strain evidence="1 2">NBRC 103587</strain>
    </source>
</reference>
<proteinExistence type="predicted"/>
<dbReference type="EMBL" id="BJVA01000030">
    <property type="protein sequence ID" value="GEK97463.1"/>
    <property type="molecule type" value="Genomic_DNA"/>
</dbReference>
<evidence type="ECO:0000313" key="2">
    <source>
        <dbReference type="Proteomes" id="UP000321079"/>
    </source>
</evidence>
<sequence length="72" mass="7579">MGHLSYAVVVSGVSVAMSIKSLVALSHTDLLEQGADIRVAKHTLPGANANVGVARVAFFPHFTLTAREAYTI</sequence>
<dbReference type="AlphaFoldDB" id="A0A511BCY7"/>
<organism evidence="1 2">
    <name type="scientific">Gluconobacter kanchanaburiensis NBRC 103587</name>
    <dbReference type="NCBI Taxonomy" id="1307948"/>
    <lineage>
        <taxon>Bacteria</taxon>
        <taxon>Pseudomonadati</taxon>
        <taxon>Pseudomonadota</taxon>
        <taxon>Alphaproteobacteria</taxon>
        <taxon>Acetobacterales</taxon>
        <taxon>Acetobacteraceae</taxon>
        <taxon>Gluconobacter</taxon>
    </lineage>
</organism>
<comment type="caution">
    <text evidence="1">The sequence shown here is derived from an EMBL/GenBank/DDBJ whole genome shotgun (WGS) entry which is preliminary data.</text>
</comment>
<dbReference type="SUPFAM" id="SSF56954">
    <property type="entry name" value="Outer membrane efflux proteins (OEP)"/>
    <property type="match status" value="1"/>
</dbReference>
<keyword evidence="2" id="KW-1185">Reference proteome</keyword>